<dbReference type="SMART" id="SM00065">
    <property type="entry name" value="GAF"/>
    <property type="match status" value="1"/>
</dbReference>
<dbReference type="PANTHER" id="PTHR33121">
    <property type="entry name" value="CYCLIC DI-GMP PHOSPHODIESTERASE PDEF"/>
    <property type="match status" value="1"/>
</dbReference>
<dbReference type="PROSITE" id="PS50883">
    <property type="entry name" value="EAL"/>
    <property type="match status" value="1"/>
</dbReference>
<dbReference type="InterPro" id="IPR050706">
    <property type="entry name" value="Cyclic-di-GMP_PDE-like"/>
</dbReference>
<dbReference type="EMBL" id="SLWX01000005">
    <property type="protein sequence ID" value="TCO76084.1"/>
    <property type="molecule type" value="Genomic_DNA"/>
</dbReference>
<dbReference type="InterPro" id="IPR003018">
    <property type="entry name" value="GAF"/>
</dbReference>
<dbReference type="InterPro" id="IPR029016">
    <property type="entry name" value="GAF-like_dom_sf"/>
</dbReference>
<dbReference type="RefSeq" id="WP_117315628.1">
    <property type="nucleotide sequence ID" value="NZ_QQSW01000003.1"/>
</dbReference>
<dbReference type="SUPFAM" id="SSF55781">
    <property type="entry name" value="GAF domain-like"/>
    <property type="match status" value="1"/>
</dbReference>
<dbReference type="CDD" id="cd01948">
    <property type="entry name" value="EAL"/>
    <property type="match status" value="1"/>
</dbReference>
<dbReference type="Gene3D" id="3.30.70.270">
    <property type="match status" value="1"/>
</dbReference>
<evidence type="ECO:0000259" key="1">
    <source>
        <dbReference type="PROSITE" id="PS50883"/>
    </source>
</evidence>
<dbReference type="InterPro" id="IPR001633">
    <property type="entry name" value="EAL_dom"/>
</dbReference>
<proteinExistence type="predicted"/>
<dbReference type="OrthoDB" id="9812358at2"/>
<dbReference type="Gene3D" id="3.30.450.40">
    <property type="match status" value="1"/>
</dbReference>
<dbReference type="Proteomes" id="UP000294980">
    <property type="component" value="Unassembled WGS sequence"/>
</dbReference>
<gene>
    <name evidence="2" type="ORF">EV688_10544</name>
</gene>
<dbReference type="AlphaFoldDB" id="A0A4R2KR07"/>
<dbReference type="Gene3D" id="3.20.20.450">
    <property type="entry name" value="EAL domain"/>
    <property type="match status" value="1"/>
</dbReference>
<name>A0A4R2KR07_9GAMM</name>
<dbReference type="Pfam" id="PF01590">
    <property type="entry name" value="GAF"/>
    <property type="match status" value="1"/>
</dbReference>
<dbReference type="SUPFAM" id="SSF55073">
    <property type="entry name" value="Nucleotide cyclase"/>
    <property type="match status" value="1"/>
</dbReference>
<protein>
    <submittedName>
        <fullName evidence="2">EAL domain-containing protein (Putative c-di-GMP-specific phosphodiesterase class I)</fullName>
    </submittedName>
</protein>
<dbReference type="GO" id="GO:0071111">
    <property type="term" value="F:cyclic-guanylate-specific phosphodiesterase activity"/>
    <property type="evidence" value="ECO:0007669"/>
    <property type="project" value="InterPro"/>
</dbReference>
<dbReference type="PANTHER" id="PTHR33121:SF19">
    <property type="entry name" value="CYCLIC DI-GMP PHOSPHODIESTERASE PA2567"/>
    <property type="match status" value="1"/>
</dbReference>
<reference evidence="2 3" key="1">
    <citation type="submission" date="2019-03" db="EMBL/GenBank/DDBJ databases">
        <title>Genomic Encyclopedia of Type Strains, Phase IV (KMG-IV): sequencing the most valuable type-strain genomes for metagenomic binning, comparative biology and taxonomic classification.</title>
        <authorList>
            <person name="Goeker M."/>
        </authorList>
    </citation>
    <scope>NUCLEOTIDE SEQUENCE [LARGE SCALE GENOMIC DNA]</scope>
    <source>
        <strain evidence="2 3">DSM 23344</strain>
    </source>
</reference>
<sequence>MGAYEAKRLATLRQLNLLDTTPSESFDRITRMASRIFNLPIAAISLSDEDRQWFKSRVGVEHQEIPRFRACCGEVADTSGMVVVEDLLASTTYQNSVLAESGMRFYAGAPLTTRDGYTLGAMCVLGTEPRVATEEELDALRDLAAMVMAQIDLQHAVGRIDPTTTLPNYLQFVEDLEDLARDRAGSTYYTLSTELVDLSEASTLQRVMGPSYLEELSRQAGARLRENLGQATRLYHIGPCQFAHLETGDETRVLERAEALRDALLGLSIGESSPFMLQPVIGIAPFRAGETTPGSVLRTAHSASRDARDAEMPAGIYSEASDASHQRRFGLITNFGQALENDDQLHMVYQPRIALASGRCLGAEALIRWRHSSLGNVSPGEFIPLVEKTPMARALTDWVLRSAIRQAAIWHEQNRGLRISINIAASNLEESDFTARVIDYLDAEQLPCTAIELELTESGLIGNGRAAREQLKALMETGIRIAIDDFGTGYSSLAYLQKIPAHIVKIDRSFIDGLEHRERSQTLVRSLISMAHDLGYGVVAEGVETRKCHDFLASLGCDEVQGYLFAAPLTPGDFERWLKDRDAPG</sequence>
<dbReference type="SMART" id="SM00052">
    <property type="entry name" value="EAL"/>
    <property type="match status" value="1"/>
</dbReference>
<feature type="domain" description="EAL" evidence="1">
    <location>
        <begin position="328"/>
        <end position="582"/>
    </location>
</feature>
<accession>A0A4R2KR07</accession>
<organism evidence="2 3">
    <name type="scientific">Chromatocurvus halotolerans</name>
    <dbReference type="NCBI Taxonomy" id="1132028"/>
    <lineage>
        <taxon>Bacteria</taxon>
        <taxon>Pseudomonadati</taxon>
        <taxon>Pseudomonadota</taxon>
        <taxon>Gammaproteobacteria</taxon>
        <taxon>Cellvibrionales</taxon>
        <taxon>Halieaceae</taxon>
        <taxon>Chromatocurvus</taxon>
    </lineage>
</organism>
<dbReference type="InterPro" id="IPR043128">
    <property type="entry name" value="Rev_trsase/Diguanyl_cyclase"/>
</dbReference>
<dbReference type="InterPro" id="IPR029787">
    <property type="entry name" value="Nucleotide_cyclase"/>
</dbReference>
<dbReference type="SUPFAM" id="SSF141868">
    <property type="entry name" value="EAL domain-like"/>
    <property type="match status" value="1"/>
</dbReference>
<comment type="caution">
    <text evidence="2">The sequence shown here is derived from an EMBL/GenBank/DDBJ whole genome shotgun (WGS) entry which is preliminary data.</text>
</comment>
<evidence type="ECO:0000313" key="2">
    <source>
        <dbReference type="EMBL" id="TCO76084.1"/>
    </source>
</evidence>
<dbReference type="InterPro" id="IPR035919">
    <property type="entry name" value="EAL_sf"/>
</dbReference>
<evidence type="ECO:0000313" key="3">
    <source>
        <dbReference type="Proteomes" id="UP000294980"/>
    </source>
</evidence>
<dbReference type="Pfam" id="PF00563">
    <property type="entry name" value="EAL"/>
    <property type="match status" value="1"/>
</dbReference>
<keyword evidence="3" id="KW-1185">Reference proteome</keyword>